<feature type="signal peptide" evidence="4">
    <location>
        <begin position="1"/>
        <end position="37"/>
    </location>
</feature>
<organism evidence="5 6">
    <name type="scientific">Salinicola corii</name>
    <dbReference type="NCBI Taxonomy" id="2606937"/>
    <lineage>
        <taxon>Bacteria</taxon>
        <taxon>Pseudomonadati</taxon>
        <taxon>Pseudomonadota</taxon>
        <taxon>Gammaproteobacteria</taxon>
        <taxon>Oceanospirillales</taxon>
        <taxon>Halomonadaceae</taxon>
        <taxon>Salinicola</taxon>
    </lineage>
</organism>
<gene>
    <name evidence="5" type="ORF">F0A16_06780</name>
</gene>
<accession>A0A640WFL9</accession>
<name>A0A640WFL9_9GAMM</name>
<keyword evidence="2" id="KW-0813">Transport</keyword>
<keyword evidence="6" id="KW-1185">Reference proteome</keyword>
<dbReference type="AlphaFoldDB" id="A0A640WFL9"/>
<dbReference type="InterPro" id="IPR018389">
    <property type="entry name" value="DctP_fam"/>
</dbReference>
<protein>
    <recommendedName>
        <fullName evidence="7">C4-dicarboxylate ABC transporter substrate-binding protein</fullName>
    </recommendedName>
</protein>
<dbReference type="SUPFAM" id="SSF53850">
    <property type="entry name" value="Periplasmic binding protein-like II"/>
    <property type="match status" value="1"/>
</dbReference>
<dbReference type="RefSeq" id="WP_149434646.1">
    <property type="nucleotide sequence ID" value="NZ_VTPX01000003.1"/>
</dbReference>
<dbReference type="GO" id="GO:0055085">
    <property type="term" value="P:transmembrane transport"/>
    <property type="evidence" value="ECO:0007669"/>
    <property type="project" value="InterPro"/>
</dbReference>
<feature type="chain" id="PRO_5024786875" description="C4-dicarboxylate ABC transporter substrate-binding protein" evidence="4">
    <location>
        <begin position="38"/>
        <end position="361"/>
    </location>
</feature>
<reference evidence="5 6" key="1">
    <citation type="submission" date="2019-08" db="EMBL/GenBank/DDBJ databases">
        <title>Bioinformatics analysis of the strain L3 and L5.</title>
        <authorList>
            <person name="Li X."/>
        </authorList>
    </citation>
    <scope>NUCLEOTIDE SEQUENCE [LARGE SCALE GENOMIC DNA]</scope>
    <source>
        <strain evidence="5 6">L3</strain>
    </source>
</reference>
<dbReference type="PANTHER" id="PTHR33376">
    <property type="match status" value="1"/>
</dbReference>
<evidence type="ECO:0000313" key="5">
    <source>
        <dbReference type="EMBL" id="KAA0019053.1"/>
    </source>
</evidence>
<sequence>MPLMNPQSRQWRQLMSAAAVTLVLGAGTAVMPGTAAAAETLTYATNTAPNGLRGAAEKGFLDALSEVSNGEIEVVPYWGASVMQGDEILGGVSNGVADMGYININYYPNRLLLNGAFQLFPAGPENYADIMSVYHDVYDQVPELSEEFARQGQHIIYIYPYLPYAGVFREPVTSFDDFQGKRVRASSQWMLNLLGDLGATPVSVPWSDTYQSLQSGAIDGVFTNYDSLNRTGMDEVAPNVLTSRRLWLAVPMILTVNQRKWDAMSAEMQDWFEQAAARAEKTFGDYYANEFDRIVEVQEAAGYTVTAASAEDIEKFVSLPAVESNRQTWIQSAEDAGAENPAQIIEKMKAIIDNGSSVSGS</sequence>
<dbReference type="Pfam" id="PF03480">
    <property type="entry name" value="DctP"/>
    <property type="match status" value="1"/>
</dbReference>
<dbReference type="EMBL" id="VTPX01000003">
    <property type="protein sequence ID" value="KAA0019053.1"/>
    <property type="molecule type" value="Genomic_DNA"/>
</dbReference>
<evidence type="ECO:0000256" key="3">
    <source>
        <dbReference type="ARBA" id="ARBA00022729"/>
    </source>
</evidence>
<evidence type="ECO:0008006" key="7">
    <source>
        <dbReference type="Google" id="ProtNLM"/>
    </source>
</evidence>
<comment type="caution">
    <text evidence="5">The sequence shown here is derived from an EMBL/GenBank/DDBJ whole genome shotgun (WGS) entry which is preliminary data.</text>
</comment>
<comment type="similarity">
    <text evidence="1">Belongs to the bacterial solute-binding protein 7 family.</text>
</comment>
<keyword evidence="3 4" id="KW-0732">Signal</keyword>
<dbReference type="Proteomes" id="UP000466024">
    <property type="component" value="Unassembled WGS sequence"/>
</dbReference>
<evidence type="ECO:0000313" key="6">
    <source>
        <dbReference type="Proteomes" id="UP000466024"/>
    </source>
</evidence>
<evidence type="ECO:0000256" key="4">
    <source>
        <dbReference type="SAM" id="SignalP"/>
    </source>
</evidence>
<dbReference type="InterPro" id="IPR038404">
    <property type="entry name" value="TRAP_DctP_sf"/>
</dbReference>
<dbReference type="NCBIfam" id="NF037995">
    <property type="entry name" value="TRAP_S1"/>
    <property type="match status" value="1"/>
</dbReference>
<dbReference type="Gene3D" id="3.40.190.170">
    <property type="entry name" value="Bacterial extracellular solute-binding protein, family 7"/>
    <property type="match status" value="1"/>
</dbReference>
<evidence type="ECO:0000256" key="2">
    <source>
        <dbReference type="ARBA" id="ARBA00022448"/>
    </source>
</evidence>
<evidence type="ECO:0000256" key="1">
    <source>
        <dbReference type="ARBA" id="ARBA00009023"/>
    </source>
</evidence>
<proteinExistence type="inferred from homology"/>
<dbReference type="PANTHER" id="PTHR33376:SF7">
    <property type="entry name" value="C4-DICARBOXYLATE-BINDING PROTEIN DCTB"/>
    <property type="match status" value="1"/>
</dbReference>